<keyword evidence="3" id="KW-0175">Coiled coil</keyword>
<evidence type="ECO:0000256" key="3">
    <source>
        <dbReference type="SAM" id="Coils"/>
    </source>
</evidence>
<evidence type="ECO:0000256" key="2">
    <source>
        <dbReference type="PROSITE-ProRule" id="PRU00108"/>
    </source>
</evidence>
<evidence type="ECO:0000313" key="7">
    <source>
        <dbReference type="Proteomes" id="UP001234178"/>
    </source>
</evidence>
<feature type="compositionally biased region" description="Basic and acidic residues" evidence="4">
    <location>
        <begin position="321"/>
        <end position="333"/>
    </location>
</feature>
<keyword evidence="2" id="KW-0371">Homeobox</keyword>
<evidence type="ECO:0000313" key="6">
    <source>
        <dbReference type="EMBL" id="KAK4030731.1"/>
    </source>
</evidence>
<keyword evidence="7" id="KW-1185">Reference proteome</keyword>
<dbReference type="Proteomes" id="UP001234178">
    <property type="component" value="Unassembled WGS sequence"/>
</dbReference>
<feature type="region of interest" description="Disordered" evidence="4">
    <location>
        <begin position="321"/>
        <end position="394"/>
    </location>
</feature>
<dbReference type="CDD" id="cd00086">
    <property type="entry name" value="homeodomain"/>
    <property type="match status" value="1"/>
</dbReference>
<comment type="subcellular location">
    <subcellularLocation>
        <location evidence="1 2">Nucleus</location>
    </subcellularLocation>
</comment>
<evidence type="ECO:0000259" key="5">
    <source>
        <dbReference type="PROSITE" id="PS50071"/>
    </source>
</evidence>
<feature type="DNA-binding region" description="Homeobox" evidence="2">
    <location>
        <begin position="242"/>
        <end position="262"/>
    </location>
</feature>
<keyword evidence="2" id="KW-0539">Nucleus</keyword>
<dbReference type="InterPro" id="IPR001356">
    <property type="entry name" value="HD"/>
</dbReference>
<keyword evidence="2" id="KW-0238">DNA-binding</keyword>
<protein>
    <recommendedName>
        <fullName evidence="5">Homeobox domain-containing protein</fullName>
    </recommendedName>
</protein>
<gene>
    <name evidence="6" type="ORF">OUZ56_024070</name>
</gene>
<feature type="compositionally biased region" description="Polar residues" evidence="4">
    <location>
        <begin position="363"/>
        <end position="380"/>
    </location>
</feature>
<dbReference type="SUPFAM" id="SSF46689">
    <property type="entry name" value="Homeodomain-like"/>
    <property type="match status" value="1"/>
</dbReference>
<name>A0ABR0B021_9CRUS</name>
<feature type="region of interest" description="Disordered" evidence="4">
    <location>
        <begin position="102"/>
        <end position="126"/>
    </location>
</feature>
<dbReference type="InterPro" id="IPR009057">
    <property type="entry name" value="Homeodomain-like_sf"/>
</dbReference>
<sequence>MTKSEEKKLLSKKKTSLVAKILKLQAESKTIKEDNEINKVAIETYKQQLEELEINKNQQIQKLETENGELQDTINNLKKEIEGMNNIEQEIPLQQQTNIILDPNNNEEDSTSHTHESEDESDVTNLQNNELTKYPTTQPFTIPLRIKQHLEKKVNEIVSEDWTIDTIKNSKYTIYKFTTHKRSGKGGKPEYLIHTWRNLKGSTPKMLRQLCLKSMGVTFLSSTGGYSISYDECVPGVTALDKTYRRLTFWFQNRRAKWRKTERMKDEQKRREEEQERVTDRQSNEQDPNEGDGGDASPDVEQLECESRRVVRRLLAWHDDSKVDDDRSDERSHSSNSDGSIRHNNRRDGTPTAASIREEVYSISPSAGTSAESKSRQTFHPPSTSSTPAVTTESAKLSVGGSLLGSGTNNNPNSFPFGSSYGSHLLPLPHSQRSGSCRKKRGALLFTGILLQSFQDPKLSSGSDTDHESVTFTLVFRQTYPSIEDEDL</sequence>
<dbReference type="PROSITE" id="PS50071">
    <property type="entry name" value="HOMEOBOX_2"/>
    <property type="match status" value="1"/>
</dbReference>
<feature type="domain" description="Homeobox" evidence="5">
    <location>
        <begin position="240"/>
        <end position="261"/>
    </location>
</feature>
<comment type="caution">
    <text evidence="6">The sequence shown here is derived from an EMBL/GenBank/DDBJ whole genome shotgun (WGS) entry which is preliminary data.</text>
</comment>
<dbReference type="EMBL" id="JAOYFB010000039">
    <property type="protein sequence ID" value="KAK4030731.1"/>
    <property type="molecule type" value="Genomic_DNA"/>
</dbReference>
<evidence type="ECO:0000256" key="4">
    <source>
        <dbReference type="SAM" id="MobiDB-lite"/>
    </source>
</evidence>
<feature type="region of interest" description="Disordered" evidence="4">
    <location>
        <begin position="260"/>
        <end position="302"/>
    </location>
</feature>
<accession>A0ABR0B021</accession>
<organism evidence="6 7">
    <name type="scientific">Daphnia magna</name>
    <dbReference type="NCBI Taxonomy" id="35525"/>
    <lineage>
        <taxon>Eukaryota</taxon>
        <taxon>Metazoa</taxon>
        <taxon>Ecdysozoa</taxon>
        <taxon>Arthropoda</taxon>
        <taxon>Crustacea</taxon>
        <taxon>Branchiopoda</taxon>
        <taxon>Diplostraca</taxon>
        <taxon>Cladocera</taxon>
        <taxon>Anomopoda</taxon>
        <taxon>Daphniidae</taxon>
        <taxon>Daphnia</taxon>
    </lineage>
</organism>
<proteinExistence type="predicted"/>
<feature type="coiled-coil region" evidence="3">
    <location>
        <begin position="35"/>
        <end position="90"/>
    </location>
</feature>
<evidence type="ECO:0000256" key="1">
    <source>
        <dbReference type="ARBA" id="ARBA00004123"/>
    </source>
</evidence>
<feature type="compositionally biased region" description="Low complexity" evidence="4">
    <location>
        <begin position="381"/>
        <end position="394"/>
    </location>
</feature>
<reference evidence="6 7" key="1">
    <citation type="journal article" date="2023" name="Nucleic Acids Res.">
        <title>The hologenome of Daphnia magna reveals possible DNA methylation and microbiome-mediated evolution of the host genome.</title>
        <authorList>
            <person name="Chaturvedi A."/>
            <person name="Li X."/>
            <person name="Dhandapani V."/>
            <person name="Marshall H."/>
            <person name="Kissane S."/>
            <person name="Cuenca-Cambronero M."/>
            <person name="Asole G."/>
            <person name="Calvet F."/>
            <person name="Ruiz-Romero M."/>
            <person name="Marangio P."/>
            <person name="Guigo R."/>
            <person name="Rago D."/>
            <person name="Mirbahai L."/>
            <person name="Eastwood N."/>
            <person name="Colbourne J.K."/>
            <person name="Zhou J."/>
            <person name="Mallon E."/>
            <person name="Orsini L."/>
        </authorList>
    </citation>
    <scope>NUCLEOTIDE SEQUENCE [LARGE SCALE GENOMIC DNA]</scope>
    <source>
        <strain evidence="6">LRV0_1</strain>
    </source>
</reference>
<feature type="compositionally biased region" description="Basic and acidic residues" evidence="4">
    <location>
        <begin position="260"/>
        <end position="284"/>
    </location>
</feature>
<dbReference type="Gene3D" id="1.10.10.60">
    <property type="entry name" value="Homeodomain-like"/>
    <property type="match status" value="1"/>
</dbReference>